<dbReference type="PATRIC" id="fig|1292037.4.peg.3323"/>
<keyword evidence="2" id="KW-1185">Reference proteome</keyword>
<dbReference type="AlphaFoldDB" id="R1G711"/>
<dbReference type="Proteomes" id="UP000014139">
    <property type="component" value="Unassembled WGS sequence"/>
</dbReference>
<accession>R1G711</accession>
<dbReference type="OrthoDB" id="3666463at2"/>
<protein>
    <submittedName>
        <fullName evidence="1">Uncharacterized protein</fullName>
    </submittedName>
</protein>
<proteinExistence type="predicted"/>
<sequence>MLGAHRAHRDLLSAEHVFDALSPTDPNPANDSASKTCSALTGLIVTC</sequence>
<dbReference type="RefSeq" id="WP_003083261.1">
    <property type="nucleotide sequence ID" value="NZ_AOUO01000228.1"/>
</dbReference>
<comment type="caution">
    <text evidence="1">The sequence shown here is derived from an EMBL/GenBank/DDBJ whole genome shotgun (WGS) entry which is preliminary data.</text>
</comment>
<gene>
    <name evidence="1" type="ORF">H480_17390</name>
</gene>
<evidence type="ECO:0000313" key="2">
    <source>
        <dbReference type="Proteomes" id="UP000014139"/>
    </source>
</evidence>
<organism evidence="1 2">
    <name type="scientific">Amycolatopsis vancoresmycina DSM 44592</name>
    <dbReference type="NCBI Taxonomy" id="1292037"/>
    <lineage>
        <taxon>Bacteria</taxon>
        <taxon>Bacillati</taxon>
        <taxon>Actinomycetota</taxon>
        <taxon>Actinomycetes</taxon>
        <taxon>Pseudonocardiales</taxon>
        <taxon>Pseudonocardiaceae</taxon>
        <taxon>Amycolatopsis</taxon>
    </lineage>
</organism>
<evidence type="ECO:0000313" key="1">
    <source>
        <dbReference type="EMBL" id="EOD67247.1"/>
    </source>
</evidence>
<name>R1G711_9PSEU</name>
<reference evidence="1 2" key="1">
    <citation type="submission" date="2013-02" db="EMBL/GenBank/DDBJ databases">
        <title>Draft genome sequence of Amycolatopsis vancoresmycina strain DSM 44592T.</title>
        <authorList>
            <person name="Kumar S."/>
            <person name="Kaur N."/>
            <person name="Kaur C."/>
            <person name="Raghava G.P.S."/>
            <person name="Mayilraj S."/>
        </authorList>
    </citation>
    <scope>NUCLEOTIDE SEQUENCE [LARGE SCALE GENOMIC DNA]</scope>
    <source>
        <strain evidence="1 2">DSM 44592</strain>
    </source>
</reference>
<dbReference type="EMBL" id="AOUO01000228">
    <property type="protein sequence ID" value="EOD67247.1"/>
    <property type="molecule type" value="Genomic_DNA"/>
</dbReference>